<evidence type="ECO:0000313" key="2">
    <source>
        <dbReference type="Proteomes" id="UP000214618"/>
    </source>
</evidence>
<dbReference type="AlphaFoldDB" id="A0A223EMH5"/>
<accession>A0A223EMH5</accession>
<protein>
    <submittedName>
        <fullName evidence="1">Uncharacterized protein</fullName>
    </submittedName>
</protein>
<dbReference type="Proteomes" id="UP000214618">
    <property type="component" value="Chromosome"/>
</dbReference>
<dbReference type="EMBL" id="CP017704">
    <property type="protein sequence ID" value="ASS96487.1"/>
    <property type="molecule type" value="Genomic_DNA"/>
</dbReference>
<name>A0A223EMH5_9BACI</name>
<reference evidence="1 2" key="1">
    <citation type="submission" date="2016-10" db="EMBL/GenBank/DDBJ databases">
        <title>The whole genome sequencing and assembly of Bacillus simplex DSM 1321 strain.</title>
        <authorList>
            <person name="Park M.-K."/>
            <person name="Lee Y.-J."/>
            <person name="Yi H."/>
            <person name="Bahn Y.-S."/>
            <person name="Kim J.F."/>
            <person name="Lee D.-W."/>
        </authorList>
    </citation>
    <scope>NUCLEOTIDE SEQUENCE [LARGE SCALE GENOMIC DNA]</scope>
    <source>
        <strain evidence="1 2">DSM 1321</strain>
    </source>
</reference>
<evidence type="ECO:0000313" key="1">
    <source>
        <dbReference type="EMBL" id="ASS96487.1"/>
    </source>
</evidence>
<proteinExistence type="predicted"/>
<gene>
    <name evidence="1" type="ORF">BS1321_22765</name>
</gene>
<sequence length="63" mass="7574">MLHLDAAYRFNPKWERIRYHMAKSQPIFLHVKGLPGTIRDTHVADLFAWKNRHFSKSIKLRTK</sequence>
<organism evidence="1 2">
    <name type="scientific">Peribacillus simplex NBRC 15720 = DSM 1321</name>
    <dbReference type="NCBI Taxonomy" id="1349754"/>
    <lineage>
        <taxon>Bacteria</taxon>
        <taxon>Bacillati</taxon>
        <taxon>Bacillota</taxon>
        <taxon>Bacilli</taxon>
        <taxon>Bacillales</taxon>
        <taxon>Bacillaceae</taxon>
        <taxon>Peribacillus</taxon>
    </lineage>
</organism>